<feature type="non-terminal residue" evidence="2">
    <location>
        <position position="856"/>
    </location>
</feature>
<evidence type="ECO:0000256" key="1">
    <source>
        <dbReference type="SAM" id="MobiDB-lite"/>
    </source>
</evidence>
<keyword evidence="3" id="KW-1185">Reference proteome</keyword>
<comment type="caution">
    <text evidence="2">The sequence shown here is derived from an EMBL/GenBank/DDBJ whole genome shotgun (WGS) entry which is preliminary data.</text>
</comment>
<dbReference type="Proteomes" id="UP000187609">
    <property type="component" value="Unassembled WGS sequence"/>
</dbReference>
<dbReference type="EMBL" id="MJEQ01009804">
    <property type="protein sequence ID" value="OIT19147.1"/>
    <property type="molecule type" value="Genomic_DNA"/>
</dbReference>
<evidence type="ECO:0000313" key="2">
    <source>
        <dbReference type="EMBL" id="OIT19147.1"/>
    </source>
</evidence>
<proteinExistence type="predicted"/>
<name>A0A1J6K8F6_NICAT</name>
<reference evidence="2" key="1">
    <citation type="submission" date="2016-11" db="EMBL/GenBank/DDBJ databases">
        <title>The genome of Nicotiana attenuata.</title>
        <authorList>
            <person name="Xu S."/>
            <person name="Brockmoeller T."/>
            <person name="Gaquerel E."/>
            <person name="Navarro A."/>
            <person name="Kuhl H."/>
            <person name="Gase K."/>
            <person name="Ling Z."/>
            <person name="Zhou W."/>
            <person name="Kreitzer C."/>
            <person name="Stanke M."/>
            <person name="Tang H."/>
            <person name="Lyons E."/>
            <person name="Pandey P."/>
            <person name="Pandey S.P."/>
            <person name="Timmermann B."/>
            <person name="Baldwin I.T."/>
        </authorList>
    </citation>
    <scope>NUCLEOTIDE SEQUENCE [LARGE SCALE GENOMIC DNA]</scope>
    <source>
        <strain evidence="2">UT</strain>
    </source>
</reference>
<feature type="non-terminal residue" evidence="2">
    <location>
        <position position="1"/>
    </location>
</feature>
<accession>A0A1J6K8F6</accession>
<sequence length="856" mass="95854">QGVSVDEDVSGAAADRQDTSEAQIHSTNKIQRDSGIADGLGDFLGLVTDWAAGLLELFTSWASFKSAIGRIKAGGAISRLFEQGYALLELGTMAVSAIQRFRQSGGYLRKYYVFSGLAEVPSQATEIDANMRKGIATDDLQAEGRKIWNQQVEEDSDEGELPVGACGEVESSDEEVEHEENSVNNNDKGQQSVGNSIQNQGDRSPTNNNGDGAQMIITTTSHKEVPPDKAKQLQKADMQNKGGVQSIKIVGSASIQSCDVVPTNDDNQIQVVHKDKDMGNALERKGDDQTQLAETKDPLVVPDAFTSAKKKELQQNAAKYQIQFFWEEEMMVIQFAVTSSSKDKPWKWALLLFYCVMETLLVVLMLSIQSNGLKLHIDCSISTYISTTQEIASIGNKQCNVTNALAMQTTKLLSILKEGCWMKQQCKHNYTKQQECIQDSRYQSITSKAGHYIHNDMIHRKQANSWCQLDTQTADSKFLYSREACWMMHMHKQRAKGKGQLELHTCICSTKFYKNRKVTNSIGASKSISTKANQGVSAIYDFLTVLSQHWAFAKIAAATRIRIVEQCQSSRMEPGVSATCKENRTRNGGGKDNCYKNEEDKIGIEREIQGIDVTCMSYYQMWMTEGSHLHKSTEVDRGVYLQAISMRINTHMMVTSLSIQPRDGKSTCTAIRYSAGQSLTSCNKVETVENHLGTNQLDATAEGYEVLVREKICRRRKVSIKRERVEREGRYSRERVSENEMGEMIGIWDICGVGGQMWLLNAKFKLGEGIGMYWWLIMQEGKEIGMGWGEGRLGQDLKLGCPRKWTVLLGPARWTVSICNGQLSMWLYLQFMEIRVIGISCGYFCKSEVFFDWAET</sequence>
<organism evidence="2 3">
    <name type="scientific">Nicotiana attenuata</name>
    <name type="common">Coyote tobacco</name>
    <dbReference type="NCBI Taxonomy" id="49451"/>
    <lineage>
        <taxon>Eukaryota</taxon>
        <taxon>Viridiplantae</taxon>
        <taxon>Streptophyta</taxon>
        <taxon>Embryophyta</taxon>
        <taxon>Tracheophyta</taxon>
        <taxon>Spermatophyta</taxon>
        <taxon>Magnoliopsida</taxon>
        <taxon>eudicotyledons</taxon>
        <taxon>Gunneridae</taxon>
        <taxon>Pentapetalae</taxon>
        <taxon>asterids</taxon>
        <taxon>lamiids</taxon>
        <taxon>Solanales</taxon>
        <taxon>Solanaceae</taxon>
        <taxon>Nicotianoideae</taxon>
        <taxon>Nicotianeae</taxon>
        <taxon>Nicotiana</taxon>
    </lineage>
</organism>
<dbReference type="Gramene" id="OIT19147">
    <property type="protein sequence ID" value="OIT19147"/>
    <property type="gene ID" value="A4A49_44075"/>
</dbReference>
<feature type="compositionally biased region" description="Polar residues" evidence="1">
    <location>
        <begin position="188"/>
        <end position="214"/>
    </location>
</feature>
<gene>
    <name evidence="2" type="ORF">A4A49_44075</name>
</gene>
<protein>
    <submittedName>
        <fullName evidence="2">Uncharacterized protein</fullName>
    </submittedName>
</protein>
<dbReference type="AlphaFoldDB" id="A0A1J6K8F6"/>
<evidence type="ECO:0000313" key="3">
    <source>
        <dbReference type="Proteomes" id="UP000187609"/>
    </source>
</evidence>
<feature type="region of interest" description="Disordered" evidence="1">
    <location>
        <begin position="1"/>
        <end position="27"/>
    </location>
</feature>
<feature type="region of interest" description="Disordered" evidence="1">
    <location>
        <begin position="152"/>
        <end position="214"/>
    </location>
</feature>